<sequence length="128" mass="14239">MKIEESLGTLKEVFSKASPTSLPLIKAAHKYLIELAPDAVVVPRLGEKSIAYGVGVKKMSEAYCYLIPFKDYLNFGFYHGTDVDVDGILEGTGAKIRHIKIHSLDDLKNPKLKKLVLRAIKDRKAKVL</sequence>
<dbReference type="EMBL" id="CAEZST010000027">
    <property type="protein sequence ID" value="CAB4551761.1"/>
    <property type="molecule type" value="Genomic_DNA"/>
</dbReference>
<evidence type="ECO:0000313" key="2">
    <source>
        <dbReference type="EMBL" id="CAB4551761.1"/>
    </source>
</evidence>
<dbReference type="SUPFAM" id="SSF159888">
    <property type="entry name" value="YdhG-like"/>
    <property type="match status" value="1"/>
</dbReference>
<proteinExistence type="predicted"/>
<dbReference type="Pfam" id="PF08818">
    <property type="entry name" value="DUF1801"/>
    <property type="match status" value="1"/>
</dbReference>
<accession>A0A6J6CK36</accession>
<protein>
    <submittedName>
        <fullName evidence="2">Unannotated protein</fullName>
    </submittedName>
</protein>
<organism evidence="2">
    <name type="scientific">freshwater metagenome</name>
    <dbReference type="NCBI Taxonomy" id="449393"/>
    <lineage>
        <taxon>unclassified sequences</taxon>
        <taxon>metagenomes</taxon>
        <taxon>ecological metagenomes</taxon>
    </lineage>
</organism>
<feature type="domain" description="YdhG-like" evidence="1">
    <location>
        <begin position="62"/>
        <end position="120"/>
    </location>
</feature>
<gene>
    <name evidence="2" type="ORF">UFOPK1503_01104</name>
</gene>
<name>A0A6J6CK36_9ZZZZ</name>
<dbReference type="AlphaFoldDB" id="A0A6J6CK36"/>
<reference evidence="2" key="1">
    <citation type="submission" date="2020-05" db="EMBL/GenBank/DDBJ databases">
        <authorList>
            <person name="Chiriac C."/>
            <person name="Salcher M."/>
            <person name="Ghai R."/>
            <person name="Kavagutti S V."/>
        </authorList>
    </citation>
    <scope>NUCLEOTIDE SEQUENCE</scope>
</reference>
<evidence type="ECO:0000259" key="1">
    <source>
        <dbReference type="Pfam" id="PF08818"/>
    </source>
</evidence>
<dbReference type="InterPro" id="IPR014922">
    <property type="entry name" value="YdhG-like"/>
</dbReference>